<keyword evidence="1" id="KW-0813">Transport</keyword>
<dbReference type="GO" id="GO:0016887">
    <property type="term" value="F:ATP hydrolysis activity"/>
    <property type="evidence" value="ECO:0007669"/>
    <property type="project" value="InterPro"/>
</dbReference>
<reference evidence="5 6" key="1">
    <citation type="submission" date="2019-02" db="EMBL/GenBank/DDBJ databases">
        <title>Closed genome of Sporomusa termitida DSM 4440.</title>
        <authorList>
            <person name="Poehlein A."/>
            <person name="Daniel R."/>
        </authorList>
    </citation>
    <scope>NUCLEOTIDE SEQUENCE [LARGE SCALE GENOMIC DNA]</scope>
    <source>
        <strain evidence="5 6">DSM 4440</strain>
    </source>
</reference>
<dbReference type="AlphaFoldDB" id="A0A517DUG0"/>
<keyword evidence="2" id="KW-0547">Nucleotide-binding</keyword>
<dbReference type="PANTHER" id="PTHR42788:SF13">
    <property type="entry name" value="ALIPHATIC SULFONATES IMPORT ATP-BINDING PROTEIN SSUB"/>
    <property type="match status" value="1"/>
</dbReference>
<dbReference type="PANTHER" id="PTHR42788">
    <property type="entry name" value="TAURINE IMPORT ATP-BINDING PROTEIN-RELATED"/>
    <property type="match status" value="1"/>
</dbReference>
<organism evidence="5 6">
    <name type="scientific">Sporomusa termitida</name>
    <dbReference type="NCBI Taxonomy" id="2377"/>
    <lineage>
        <taxon>Bacteria</taxon>
        <taxon>Bacillati</taxon>
        <taxon>Bacillota</taxon>
        <taxon>Negativicutes</taxon>
        <taxon>Selenomonadales</taxon>
        <taxon>Sporomusaceae</taxon>
        <taxon>Sporomusa</taxon>
    </lineage>
</organism>
<dbReference type="InterPro" id="IPR003593">
    <property type="entry name" value="AAA+_ATPase"/>
</dbReference>
<dbReference type="InterPro" id="IPR003439">
    <property type="entry name" value="ABC_transporter-like_ATP-bd"/>
</dbReference>
<proteinExistence type="predicted"/>
<evidence type="ECO:0000259" key="4">
    <source>
        <dbReference type="PROSITE" id="PS50893"/>
    </source>
</evidence>
<keyword evidence="3 5" id="KW-0067">ATP-binding</keyword>
<dbReference type="EC" id="3.6.3.-" evidence="5"/>
<dbReference type="SMART" id="SM00382">
    <property type="entry name" value="AAA"/>
    <property type="match status" value="1"/>
</dbReference>
<dbReference type="KEGG" id="sted:SPTER_23330"/>
<keyword evidence="6" id="KW-1185">Reference proteome</keyword>
<name>A0A517DUG0_9FIRM</name>
<dbReference type="PROSITE" id="PS00211">
    <property type="entry name" value="ABC_TRANSPORTER_1"/>
    <property type="match status" value="1"/>
</dbReference>
<accession>A0A517DUG0</accession>
<protein>
    <submittedName>
        <fullName evidence="5">Bicarbonate transport ATP-binding protein CmpD</fullName>
        <ecNumber evidence="5">3.6.3.-</ecNumber>
    </submittedName>
</protein>
<dbReference type="PROSITE" id="PS50893">
    <property type="entry name" value="ABC_TRANSPORTER_2"/>
    <property type="match status" value="1"/>
</dbReference>
<sequence>MPYDDTGIILKQLGKVFATSRGPVTALTDINIAIGAGEFFSIVGPSGCGKTTLLRILAGLDTASAGKVKIMIPASDQPVNSMVFQEQSVFPWLSVADNVAYGLKLRGVAKKERYAIADKYIRMIGLSKFAGSYPHQLSGGMKQRVSVARAFANNPEILLMDEPFGALDEQNRILLQQELLKIWELNKKTTVFITHSIDEALCLSDRILIMTAHPGTVKSIVKIDLPRPRDIAQIRTTLRYNELFQNIWLTLREEVLKGKALELADN</sequence>
<dbReference type="SUPFAM" id="SSF52540">
    <property type="entry name" value="P-loop containing nucleoside triphosphate hydrolases"/>
    <property type="match status" value="1"/>
</dbReference>
<dbReference type="GO" id="GO:0005524">
    <property type="term" value="F:ATP binding"/>
    <property type="evidence" value="ECO:0007669"/>
    <property type="project" value="UniProtKB-KW"/>
</dbReference>
<gene>
    <name evidence="5" type="primary">cmpD_3</name>
    <name evidence="5" type="ORF">SPTER_23330</name>
</gene>
<dbReference type="InterPro" id="IPR027417">
    <property type="entry name" value="P-loop_NTPase"/>
</dbReference>
<dbReference type="EMBL" id="CP036259">
    <property type="protein sequence ID" value="QDR80985.1"/>
    <property type="molecule type" value="Genomic_DNA"/>
</dbReference>
<evidence type="ECO:0000256" key="1">
    <source>
        <dbReference type="ARBA" id="ARBA00022448"/>
    </source>
</evidence>
<dbReference type="Gene3D" id="3.40.50.300">
    <property type="entry name" value="P-loop containing nucleotide triphosphate hydrolases"/>
    <property type="match status" value="1"/>
</dbReference>
<dbReference type="Proteomes" id="UP000320776">
    <property type="component" value="Chromosome"/>
</dbReference>
<evidence type="ECO:0000256" key="2">
    <source>
        <dbReference type="ARBA" id="ARBA00022741"/>
    </source>
</evidence>
<dbReference type="Pfam" id="PF00005">
    <property type="entry name" value="ABC_tran"/>
    <property type="match status" value="1"/>
</dbReference>
<dbReference type="RefSeq" id="WP_144350529.1">
    <property type="nucleotide sequence ID" value="NZ_CP036259.1"/>
</dbReference>
<evidence type="ECO:0000313" key="5">
    <source>
        <dbReference type="EMBL" id="QDR80985.1"/>
    </source>
</evidence>
<evidence type="ECO:0000256" key="3">
    <source>
        <dbReference type="ARBA" id="ARBA00022840"/>
    </source>
</evidence>
<dbReference type="OrthoDB" id="9802264at2"/>
<dbReference type="CDD" id="cd03293">
    <property type="entry name" value="ABC_NrtD_SsuB_transporters"/>
    <property type="match status" value="1"/>
</dbReference>
<keyword evidence="5" id="KW-0378">Hydrolase</keyword>
<feature type="domain" description="ABC transporter" evidence="4">
    <location>
        <begin position="8"/>
        <end position="237"/>
    </location>
</feature>
<evidence type="ECO:0000313" key="6">
    <source>
        <dbReference type="Proteomes" id="UP000320776"/>
    </source>
</evidence>
<dbReference type="InterPro" id="IPR017871">
    <property type="entry name" value="ABC_transporter-like_CS"/>
</dbReference>
<dbReference type="InterPro" id="IPR050166">
    <property type="entry name" value="ABC_transporter_ATP-bind"/>
</dbReference>